<organism evidence="3 4">
    <name type="scientific">Chaetoceros tenuissimus</name>
    <dbReference type="NCBI Taxonomy" id="426638"/>
    <lineage>
        <taxon>Eukaryota</taxon>
        <taxon>Sar</taxon>
        <taxon>Stramenopiles</taxon>
        <taxon>Ochrophyta</taxon>
        <taxon>Bacillariophyta</taxon>
        <taxon>Coscinodiscophyceae</taxon>
        <taxon>Chaetocerotophycidae</taxon>
        <taxon>Chaetocerotales</taxon>
        <taxon>Chaetocerotaceae</taxon>
        <taxon>Chaetoceros</taxon>
    </lineage>
</organism>
<keyword evidence="2" id="KW-0732">Signal</keyword>
<dbReference type="PANTHER" id="PTHR33449:SF1">
    <property type="entry name" value="NUCLEOID-ASSOCIATED PROTEIN YBAB"/>
    <property type="match status" value="1"/>
</dbReference>
<keyword evidence="4" id="KW-1185">Reference proteome</keyword>
<evidence type="ECO:0000313" key="4">
    <source>
        <dbReference type="Proteomes" id="UP001054902"/>
    </source>
</evidence>
<dbReference type="InterPro" id="IPR004401">
    <property type="entry name" value="YbaB/EbfC"/>
</dbReference>
<protein>
    <submittedName>
        <fullName evidence="3">Uncharacterized protein</fullName>
    </submittedName>
</protein>
<dbReference type="GO" id="GO:0003677">
    <property type="term" value="F:DNA binding"/>
    <property type="evidence" value="ECO:0007669"/>
    <property type="project" value="UniProtKB-KW"/>
</dbReference>
<evidence type="ECO:0000256" key="2">
    <source>
        <dbReference type="SAM" id="SignalP"/>
    </source>
</evidence>
<feature type="signal peptide" evidence="2">
    <location>
        <begin position="1"/>
        <end position="17"/>
    </location>
</feature>
<sequence>MKLSVISVALLASGASAFAPSINARTSSTTSLNLFGGKKSGGDEGKGGPMGGMMDQLAMFKKAQEIAKKKNDLDKEIAQMDIIGSAADGKIKVTVQYVPAQLPANPSPGYDATKIDIDEDYLSEVSCEDLNAALVEALRDGETAATKVVAEKYQSLDKELSGILGGMGAGAAPPAE</sequence>
<reference evidence="3 4" key="1">
    <citation type="journal article" date="2021" name="Sci. Rep.">
        <title>The genome of the diatom Chaetoceros tenuissimus carries an ancient integrated fragment of an extant virus.</title>
        <authorList>
            <person name="Hongo Y."/>
            <person name="Kimura K."/>
            <person name="Takaki Y."/>
            <person name="Yoshida Y."/>
            <person name="Baba S."/>
            <person name="Kobayashi G."/>
            <person name="Nagasaki K."/>
            <person name="Hano T."/>
            <person name="Tomaru Y."/>
        </authorList>
    </citation>
    <scope>NUCLEOTIDE SEQUENCE [LARGE SCALE GENOMIC DNA]</scope>
    <source>
        <strain evidence="3 4">NIES-3715</strain>
    </source>
</reference>
<dbReference type="SUPFAM" id="SSF82607">
    <property type="entry name" value="YbaB-like"/>
    <property type="match status" value="1"/>
</dbReference>
<dbReference type="Gene3D" id="3.30.1310.10">
    <property type="entry name" value="Nucleoid-associated protein YbaB-like domain"/>
    <property type="match status" value="1"/>
</dbReference>
<dbReference type="PANTHER" id="PTHR33449">
    <property type="entry name" value="NUCLEOID-ASSOCIATED PROTEIN YBAB"/>
    <property type="match status" value="1"/>
</dbReference>
<name>A0AAD3CG74_9STRA</name>
<proteinExistence type="predicted"/>
<feature type="chain" id="PRO_5042077296" evidence="2">
    <location>
        <begin position="18"/>
        <end position="176"/>
    </location>
</feature>
<gene>
    <name evidence="3" type="ORF">CTEN210_01532</name>
</gene>
<comment type="caution">
    <text evidence="3">The sequence shown here is derived from an EMBL/GenBank/DDBJ whole genome shotgun (WGS) entry which is preliminary data.</text>
</comment>
<accession>A0AAD3CG74</accession>
<evidence type="ECO:0000256" key="1">
    <source>
        <dbReference type="ARBA" id="ARBA00023125"/>
    </source>
</evidence>
<evidence type="ECO:0000313" key="3">
    <source>
        <dbReference type="EMBL" id="GFH45058.1"/>
    </source>
</evidence>
<dbReference type="Proteomes" id="UP001054902">
    <property type="component" value="Unassembled WGS sequence"/>
</dbReference>
<dbReference type="InterPro" id="IPR036894">
    <property type="entry name" value="YbaB-like_sf"/>
</dbReference>
<dbReference type="AlphaFoldDB" id="A0AAD3CG74"/>
<dbReference type="EMBL" id="BLLK01000020">
    <property type="protein sequence ID" value="GFH45058.1"/>
    <property type="molecule type" value="Genomic_DNA"/>
</dbReference>
<keyword evidence="1" id="KW-0238">DNA-binding</keyword>